<evidence type="ECO:0000256" key="26">
    <source>
        <dbReference type="ARBA" id="ARBA00049902"/>
    </source>
</evidence>
<comment type="similarity">
    <text evidence="4">In the C-terminal section; belongs to the transpeptidase family.</text>
</comment>
<keyword evidence="15" id="KW-0378">Hydrolase</keyword>
<evidence type="ECO:0000256" key="3">
    <source>
        <dbReference type="ARBA" id="ARBA00004752"/>
    </source>
</evidence>
<keyword evidence="14" id="KW-0812">Transmembrane</keyword>
<dbReference type="InterPro" id="IPR012340">
    <property type="entry name" value="NA-bd_OB-fold"/>
</dbReference>
<dbReference type="InterPro" id="IPR031376">
    <property type="entry name" value="PCB_OB"/>
</dbReference>
<dbReference type="GO" id="GO:0008360">
    <property type="term" value="P:regulation of cell shape"/>
    <property type="evidence" value="ECO:0007669"/>
    <property type="project" value="UniProtKB-KW"/>
</dbReference>
<dbReference type="InterPro" id="IPR036950">
    <property type="entry name" value="PBP_transglycosylase"/>
</dbReference>
<dbReference type="FunFam" id="1.10.3810.10:FF:000003">
    <property type="entry name" value="Penicillin-binding protein 1a"/>
    <property type="match status" value="1"/>
</dbReference>
<keyword evidence="22" id="KW-0511">Multifunctional enzyme</keyword>
<keyword evidence="20" id="KW-0472">Membrane</keyword>
<evidence type="ECO:0000256" key="23">
    <source>
        <dbReference type="ARBA" id="ARBA00023316"/>
    </source>
</evidence>
<evidence type="ECO:0000313" key="32">
    <source>
        <dbReference type="Proteomes" id="UP000525336"/>
    </source>
</evidence>
<dbReference type="EC" id="2.4.99.28" evidence="25"/>
<protein>
    <recommendedName>
        <fullName evidence="7">Penicillin-binding protein 1A</fullName>
        <ecNumber evidence="25">2.4.99.28</ecNumber>
        <ecNumber evidence="6">3.4.16.4</ecNumber>
    </recommendedName>
</protein>
<comment type="catalytic activity">
    <reaction evidence="24">
        <text>Preferential cleavage: (Ac)2-L-Lys-D-Ala-|-D-Ala. Also transpeptidation of peptidyl-alanyl moieties that are N-acyl substituents of D-alanine.</text>
        <dbReference type="EC" id="3.4.16.4"/>
    </reaction>
</comment>
<dbReference type="Pfam" id="PF00912">
    <property type="entry name" value="Transgly"/>
    <property type="match status" value="1"/>
</dbReference>
<evidence type="ECO:0000256" key="7">
    <source>
        <dbReference type="ARBA" id="ARBA00018638"/>
    </source>
</evidence>
<evidence type="ECO:0000256" key="22">
    <source>
        <dbReference type="ARBA" id="ARBA00023268"/>
    </source>
</evidence>
<keyword evidence="18" id="KW-0573">Peptidoglycan synthesis</keyword>
<evidence type="ECO:0000256" key="16">
    <source>
        <dbReference type="ARBA" id="ARBA00022960"/>
    </source>
</evidence>
<comment type="caution">
    <text evidence="31">The sequence shown here is derived from an EMBL/GenBank/DDBJ whole genome shotgun (WGS) entry which is preliminary data.</text>
</comment>
<evidence type="ECO:0000256" key="10">
    <source>
        <dbReference type="ARBA" id="ARBA00022645"/>
    </source>
</evidence>
<keyword evidence="21" id="KW-0046">Antibiotic resistance</keyword>
<evidence type="ECO:0000256" key="6">
    <source>
        <dbReference type="ARBA" id="ARBA00012448"/>
    </source>
</evidence>
<dbReference type="UniPathway" id="UPA00219"/>
<dbReference type="GO" id="GO:0030288">
    <property type="term" value="C:outer membrane-bounded periplasmic space"/>
    <property type="evidence" value="ECO:0007669"/>
    <property type="project" value="TreeGrafter"/>
</dbReference>
<evidence type="ECO:0000256" key="1">
    <source>
        <dbReference type="ARBA" id="ARBA00002624"/>
    </source>
</evidence>
<evidence type="ECO:0000256" key="13">
    <source>
        <dbReference type="ARBA" id="ARBA00022679"/>
    </source>
</evidence>
<dbReference type="SUPFAM" id="SSF56601">
    <property type="entry name" value="beta-lactamase/transpeptidase-like"/>
    <property type="match status" value="1"/>
</dbReference>
<dbReference type="InterPro" id="IPR023346">
    <property type="entry name" value="Lysozyme-like_dom_sf"/>
</dbReference>
<dbReference type="InterPro" id="IPR001460">
    <property type="entry name" value="PCN-bd_Tpept"/>
</dbReference>
<evidence type="ECO:0000256" key="18">
    <source>
        <dbReference type="ARBA" id="ARBA00022984"/>
    </source>
</evidence>
<dbReference type="PANTHER" id="PTHR32282">
    <property type="entry name" value="BINDING PROTEIN TRANSPEPTIDASE, PUTATIVE-RELATED"/>
    <property type="match status" value="1"/>
</dbReference>
<dbReference type="GO" id="GO:0046677">
    <property type="term" value="P:response to antibiotic"/>
    <property type="evidence" value="ECO:0007669"/>
    <property type="project" value="UniProtKB-KW"/>
</dbReference>
<evidence type="ECO:0000256" key="14">
    <source>
        <dbReference type="ARBA" id="ARBA00022692"/>
    </source>
</evidence>
<evidence type="ECO:0000259" key="29">
    <source>
        <dbReference type="Pfam" id="PF00912"/>
    </source>
</evidence>
<evidence type="ECO:0000259" key="28">
    <source>
        <dbReference type="Pfam" id="PF00905"/>
    </source>
</evidence>
<dbReference type="Pfam" id="PF00905">
    <property type="entry name" value="Transpeptidase"/>
    <property type="match status" value="1"/>
</dbReference>
<dbReference type="GO" id="GO:0006508">
    <property type="term" value="P:proteolysis"/>
    <property type="evidence" value="ECO:0007669"/>
    <property type="project" value="UniProtKB-KW"/>
</dbReference>
<dbReference type="GO" id="GO:0008658">
    <property type="term" value="F:penicillin binding"/>
    <property type="evidence" value="ECO:0007669"/>
    <property type="project" value="InterPro"/>
</dbReference>
<dbReference type="Gene3D" id="1.10.3810.10">
    <property type="entry name" value="Biosynthetic peptidoglycan transglycosylase-like"/>
    <property type="match status" value="1"/>
</dbReference>
<organism evidence="31 32">
    <name type="scientific">Vibrio chagasii</name>
    <dbReference type="NCBI Taxonomy" id="170679"/>
    <lineage>
        <taxon>Bacteria</taxon>
        <taxon>Pseudomonadati</taxon>
        <taxon>Pseudomonadota</taxon>
        <taxon>Gammaproteobacteria</taxon>
        <taxon>Vibrionales</taxon>
        <taxon>Vibrionaceae</taxon>
        <taxon>Vibrio</taxon>
    </lineage>
</organism>
<dbReference type="GO" id="GO:0009252">
    <property type="term" value="P:peptidoglycan biosynthetic process"/>
    <property type="evidence" value="ECO:0007669"/>
    <property type="project" value="UniProtKB-UniPathway"/>
</dbReference>
<keyword evidence="11" id="KW-0645">Protease</keyword>
<accession>A0A7Y3YRC7</accession>
<dbReference type="GO" id="GO:0071555">
    <property type="term" value="P:cell wall organization"/>
    <property type="evidence" value="ECO:0007669"/>
    <property type="project" value="UniProtKB-KW"/>
</dbReference>
<evidence type="ECO:0000256" key="8">
    <source>
        <dbReference type="ARBA" id="ARBA00022475"/>
    </source>
</evidence>
<evidence type="ECO:0000256" key="24">
    <source>
        <dbReference type="ARBA" id="ARBA00034000"/>
    </source>
</evidence>
<dbReference type="Gene3D" id="2.40.50.140">
    <property type="entry name" value="Nucleic acid-binding proteins"/>
    <property type="match status" value="1"/>
</dbReference>
<evidence type="ECO:0000256" key="12">
    <source>
        <dbReference type="ARBA" id="ARBA00022676"/>
    </source>
</evidence>
<evidence type="ECO:0000256" key="17">
    <source>
        <dbReference type="ARBA" id="ARBA00022968"/>
    </source>
</evidence>
<dbReference type="EMBL" id="VTXW01000018">
    <property type="protein sequence ID" value="NOH35001.1"/>
    <property type="molecule type" value="Genomic_DNA"/>
</dbReference>
<feature type="domain" description="Glycosyl transferase family 51" evidence="29">
    <location>
        <begin position="40"/>
        <end position="215"/>
    </location>
</feature>
<dbReference type="Gene3D" id="3.40.710.10">
    <property type="entry name" value="DD-peptidase/beta-lactamase superfamily"/>
    <property type="match status" value="1"/>
</dbReference>
<evidence type="ECO:0000256" key="2">
    <source>
        <dbReference type="ARBA" id="ARBA00004249"/>
    </source>
</evidence>
<evidence type="ECO:0000256" key="20">
    <source>
        <dbReference type="ARBA" id="ARBA00023136"/>
    </source>
</evidence>
<evidence type="ECO:0000256" key="5">
    <source>
        <dbReference type="ARBA" id="ARBA00007739"/>
    </source>
</evidence>
<dbReference type="InterPro" id="IPR050396">
    <property type="entry name" value="Glycosyltr_51/Transpeptidase"/>
</dbReference>
<evidence type="ECO:0000259" key="30">
    <source>
        <dbReference type="Pfam" id="PF17092"/>
    </source>
</evidence>
<keyword evidence="8" id="KW-1003">Cell membrane</keyword>
<evidence type="ECO:0000256" key="15">
    <source>
        <dbReference type="ARBA" id="ARBA00022801"/>
    </source>
</evidence>
<evidence type="ECO:0000256" key="21">
    <source>
        <dbReference type="ARBA" id="ARBA00023251"/>
    </source>
</evidence>
<feature type="domain" description="Penicillin-binding protein OB-like" evidence="30">
    <location>
        <begin position="302"/>
        <end position="432"/>
    </location>
</feature>
<comment type="pathway">
    <text evidence="27">Glycan biosynthesis.</text>
</comment>
<dbReference type="Pfam" id="PF17092">
    <property type="entry name" value="PCB_OB"/>
    <property type="match status" value="1"/>
</dbReference>
<keyword evidence="16" id="KW-0133">Cell shape</keyword>
<dbReference type="EC" id="3.4.16.4" evidence="6"/>
<evidence type="ECO:0000256" key="11">
    <source>
        <dbReference type="ARBA" id="ARBA00022670"/>
    </source>
</evidence>
<name>A0A7Y3YRC7_9VIBR</name>
<keyword evidence="9" id="KW-0997">Cell inner membrane</keyword>
<keyword evidence="10" id="KW-0121">Carboxypeptidase</keyword>
<dbReference type="InterPro" id="IPR001264">
    <property type="entry name" value="Glyco_trans_51"/>
</dbReference>
<keyword evidence="23" id="KW-0961">Cell wall biogenesis/degradation</keyword>
<dbReference type="InterPro" id="IPR012338">
    <property type="entry name" value="Beta-lactam/transpept-like"/>
</dbReference>
<proteinExistence type="inferred from homology"/>
<dbReference type="GO" id="GO:0005886">
    <property type="term" value="C:plasma membrane"/>
    <property type="evidence" value="ECO:0007669"/>
    <property type="project" value="UniProtKB-SubCell"/>
</dbReference>
<comment type="similarity">
    <text evidence="5">In the N-terminal section; belongs to the glycosyltransferase 51 family.</text>
</comment>
<dbReference type="GO" id="GO:0008955">
    <property type="term" value="F:peptidoglycan glycosyltransferase activity"/>
    <property type="evidence" value="ECO:0007669"/>
    <property type="project" value="UniProtKB-EC"/>
</dbReference>
<evidence type="ECO:0000313" key="31">
    <source>
        <dbReference type="EMBL" id="NOH35001.1"/>
    </source>
</evidence>
<dbReference type="SUPFAM" id="SSF53955">
    <property type="entry name" value="Lysozyme-like"/>
    <property type="match status" value="1"/>
</dbReference>
<gene>
    <name evidence="31" type="ORF">F0245_16785</name>
</gene>
<evidence type="ECO:0000256" key="25">
    <source>
        <dbReference type="ARBA" id="ARBA00044770"/>
    </source>
</evidence>
<dbReference type="NCBIfam" id="TIGR02074">
    <property type="entry name" value="PBP_1a_fam"/>
    <property type="match status" value="1"/>
</dbReference>
<keyword evidence="19" id="KW-1133">Transmembrane helix</keyword>
<keyword evidence="13" id="KW-0808">Transferase</keyword>
<keyword evidence="12" id="KW-0328">Glycosyltransferase</keyword>
<evidence type="ECO:0000256" key="27">
    <source>
        <dbReference type="ARBA" id="ARBA00060592"/>
    </source>
</evidence>
<evidence type="ECO:0000256" key="9">
    <source>
        <dbReference type="ARBA" id="ARBA00022519"/>
    </source>
</evidence>
<dbReference type="Proteomes" id="UP000525336">
    <property type="component" value="Unassembled WGS sequence"/>
</dbReference>
<reference evidence="31 32" key="1">
    <citation type="submission" date="2019-09" db="EMBL/GenBank/DDBJ databases">
        <title>Draft genome sequencing and comparative genomics of hatchery-associated Vibrios.</title>
        <authorList>
            <person name="Kehlet-Delgado H."/>
            <person name="Mueller R.S."/>
        </authorList>
    </citation>
    <scope>NUCLEOTIDE SEQUENCE [LARGE SCALE GENOMIC DNA]</scope>
    <source>
        <strain evidence="31 32">00-90-10</strain>
    </source>
</reference>
<comment type="catalytic activity">
    <reaction evidence="26">
        <text>[GlcNAc-(1-&gt;4)-Mur2Ac(oyl-L-Ala-gamma-D-Glu-L-Lys-D-Ala-D-Ala)](n)-di-trans,octa-cis-undecaprenyl diphosphate + beta-D-GlcNAc-(1-&gt;4)-Mur2Ac(oyl-L-Ala-gamma-D-Glu-L-Lys-D-Ala-D-Ala)-di-trans,octa-cis-undecaprenyl diphosphate = [GlcNAc-(1-&gt;4)-Mur2Ac(oyl-L-Ala-gamma-D-Glu-L-Lys-D-Ala-D-Ala)](n+1)-di-trans,octa-cis-undecaprenyl diphosphate + di-trans,octa-cis-undecaprenyl diphosphate + H(+)</text>
        <dbReference type="Rhea" id="RHEA:23708"/>
        <dbReference type="Rhea" id="RHEA-COMP:9602"/>
        <dbReference type="Rhea" id="RHEA-COMP:9603"/>
        <dbReference type="ChEBI" id="CHEBI:15378"/>
        <dbReference type="ChEBI" id="CHEBI:58405"/>
        <dbReference type="ChEBI" id="CHEBI:60033"/>
        <dbReference type="ChEBI" id="CHEBI:78435"/>
        <dbReference type="EC" id="2.4.99.28"/>
    </reaction>
</comment>
<sequence>MILGVSTIFGVYYYVKPELPDVATLRDVELQTPMQVFSQDGKLISQFGEKRRIPVTYDEIPRHLVEALIATEDSRFYEHPGIDPIGITRAAIVVAMSGSAKQGASTITQQLARNFFLSNEKKIMRKIKEIFIAIHIEQLLSKEEIMELYVNKIFLGHRSYGFGAAARVYFGKDLPDLTLSEIATLAGMPKAPSTMNPIYSIERATNRRNVVLRRMLDEKYITQAEFDEASNEQLVSKYHGAEIELSAPYVAEVARAWMVERYGEDAYTSGMKVYTTVDSKLQKAANQAAIKNLLSYDERHGYRGAEKVLWQTAQSAWDHDKIVKHLKSQPTYGDLVPAVVTAVDSKSAKVWVKNQGEGTIEWQGMNWARKFLTDDRQGPAPSQAKEILAVGEQVWVRHEAITGDEVSEEATEESVTEESDTPIVWRLSQVPNANTAFVAMNPNNGAVLSMVGGFNFVHNKFNRATQSIRQVGSGIKPFIYSAAIEKGLTLASLINDAPINQWDKSQGTAWRPKNSPPTYVGPTRLRIGLAQSKNVMAVRVLREVGLDDTRNYLTRFGFDIDEVPRSETIALGAGSLTPMKVAQGYSVFANGGYYVEPFYISRVETPFGETEFEATPKVVCKEDCKQTITTDPMADEFAEQDVDAKVQYAPQVISEQNAFLVREMMYSNIWGGGDWSAGTGWNGTGWRAQPLKRRDIGGKTGTTNDSKDTWYSGYGPGMVATVWVGFDNHNRNLGRTKANSNLGKNQITGAEAGAKTAEPAWVDFMGTALAGVPAQRKEIPENIVRVRIDRDTGLLTNKYDSSSMFEYFEKGTEPTEYITERFNDDIYSTSSGETVEELF</sequence>
<dbReference type="AlphaFoldDB" id="A0A7Y3YRC7"/>
<dbReference type="PANTHER" id="PTHR32282:SF27">
    <property type="entry name" value="PENICILLIN-BINDING PROTEIN 1A"/>
    <property type="match status" value="1"/>
</dbReference>
<dbReference type="GO" id="GO:0009002">
    <property type="term" value="F:serine-type D-Ala-D-Ala carboxypeptidase activity"/>
    <property type="evidence" value="ECO:0007669"/>
    <property type="project" value="UniProtKB-EC"/>
</dbReference>
<evidence type="ECO:0000256" key="4">
    <source>
        <dbReference type="ARBA" id="ARBA00007090"/>
    </source>
</evidence>
<comment type="pathway">
    <text evidence="3">Cell wall biogenesis; peptidoglycan biosynthesis.</text>
</comment>
<feature type="domain" description="Penicillin-binding protein transpeptidase" evidence="28">
    <location>
        <begin position="436"/>
        <end position="716"/>
    </location>
</feature>
<comment type="function">
    <text evidence="1">Cell wall formation. Synthesis of cross-linked peptidoglycan from the lipid intermediates. The enzyme has a penicillin-insensitive transglycosylase N-terminal domain (formation of linear glycan strands) and a penicillin-sensitive transpeptidase C-terminal domain (cross-linking of the peptide subunits).</text>
</comment>
<keyword evidence="17" id="KW-0735">Signal-anchor</keyword>
<comment type="subcellular location">
    <subcellularLocation>
        <location evidence="2">Cell inner membrane</location>
        <topology evidence="2">Single-pass type II membrane protein</topology>
    </subcellularLocation>
</comment>
<evidence type="ECO:0000256" key="19">
    <source>
        <dbReference type="ARBA" id="ARBA00022989"/>
    </source>
</evidence>